<evidence type="ECO:0000313" key="3">
    <source>
        <dbReference type="Proteomes" id="UP000322699"/>
    </source>
</evidence>
<proteinExistence type="predicted"/>
<dbReference type="InterPro" id="IPR024079">
    <property type="entry name" value="MetalloPept_cat_dom_sf"/>
</dbReference>
<accession>A0A5B1CPY1</accession>
<dbReference type="InterPro" id="IPR042252">
    <property type="entry name" value="MtfA_N"/>
</dbReference>
<dbReference type="SUPFAM" id="SSF103642">
    <property type="entry name" value="Sec-C motif"/>
    <property type="match status" value="1"/>
</dbReference>
<keyword evidence="1" id="KW-1133">Transmembrane helix</keyword>
<dbReference type="OrthoDB" id="9786424at2"/>
<gene>
    <name evidence="2" type="ORF">LF1_38210</name>
</gene>
<dbReference type="Proteomes" id="UP000322699">
    <property type="component" value="Unassembled WGS sequence"/>
</dbReference>
<evidence type="ECO:0008006" key="4">
    <source>
        <dbReference type="Google" id="ProtNLM"/>
    </source>
</evidence>
<evidence type="ECO:0000313" key="2">
    <source>
        <dbReference type="EMBL" id="KAA1261274.1"/>
    </source>
</evidence>
<dbReference type="PANTHER" id="PTHR30164:SF2">
    <property type="entry name" value="PROTEIN MTFA"/>
    <property type="match status" value="1"/>
</dbReference>
<dbReference type="InterPro" id="IPR010384">
    <property type="entry name" value="MtfA_fam"/>
</dbReference>
<name>A0A5B1CPY1_9BACT</name>
<dbReference type="GO" id="GO:0005829">
    <property type="term" value="C:cytosol"/>
    <property type="evidence" value="ECO:0007669"/>
    <property type="project" value="TreeGrafter"/>
</dbReference>
<organism evidence="2 3">
    <name type="scientific">Rubripirellula obstinata</name>
    <dbReference type="NCBI Taxonomy" id="406547"/>
    <lineage>
        <taxon>Bacteria</taxon>
        <taxon>Pseudomonadati</taxon>
        <taxon>Planctomycetota</taxon>
        <taxon>Planctomycetia</taxon>
        <taxon>Pirellulales</taxon>
        <taxon>Pirellulaceae</taxon>
        <taxon>Rubripirellula</taxon>
    </lineage>
</organism>
<dbReference type="EMBL" id="VRLW01000001">
    <property type="protein sequence ID" value="KAA1261274.1"/>
    <property type="molecule type" value="Genomic_DNA"/>
</dbReference>
<keyword evidence="1" id="KW-0472">Membrane</keyword>
<keyword evidence="3" id="KW-1185">Reference proteome</keyword>
<keyword evidence="1" id="KW-0812">Transmembrane</keyword>
<dbReference type="RefSeq" id="WP_068267316.1">
    <property type="nucleotide sequence ID" value="NZ_LWSK01000186.1"/>
</dbReference>
<sequence>MLVSAQQNQRNQIHAVVAAVSIALIGLGLTTLSTAWLLMLPLACLVYYWVRRTTARRFRIQSEPFPDAWQSALITHVEFFRALDAQEQSRFKKLMQVFLDEVSVTGIRTDVDDTTRALVAASAIIPIFGFQDWEYARLGEVLIYPNAYGENYETDGEGQRNILGMVGAGHLSGVMILSKPDLISGFDINSDKRNVGIHEFSHLVDKADGTIDGLPAGIPHQVVQPWIQWVGRELKDDKATQKHIDDYAYTNEAEYFAVLSEYFFESPAMLKKKTPKLYEMLQKIYRQDTRQLLSRRPNRRRRIGRNDPCPCGSSEKYKRCCQR</sequence>
<dbReference type="Pfam" id="PF02810">
    <property type="entry name" value="SEC-C"/>
    <property type="match status" value="1"/>
</dbReference>
<comment type="caution">
    <text evidence="2">The sequence shown here is derived from an EMBL/GenBank/DDBJ whole genome shotgun (WGS) entry which is preliminary data.</text>
</comment>
<dbReference type="GO" id="GO:0004177">
    <property type="term" value="F:aminopeptidase activity"/>
    <property type="evidence" value="ECO:0007669"/>
    <property type="project" value="TreeGrafter"/>
</dbReference>
<dbReference type="PANTHER" id="PTHR30164">
    <property type="entry name" value="MTFA PEPTIDASE"/>
    <property type="match status" value="1"/>
</dbReference>
<dbReference type="InterPro" id="IPR004027">
    <property type="entry name" value="SEC_C_motif"/>
</dbReference>
<dbReference type="Gene3D" id="3.40.390.10">
    <property type="entry name" value="Collagenase (Catalytic Domain)"/>
    <property type="match status" value="1"/>
</dbReference>
<evidence type="ECO:0000256" key="1">
    <source>
        <dbReference type="SAM" id="Phobius"/>
    </source>
</evidence>
<dbReference type="CDD" id="cd20169">
    <property type="entry name" value="Peptidase_M90_mtfA"/>
    <property type="match status" value="1"/>
</dbReference>
<dbReference type="AlphaFoldDB" id="A0A5B1CPY1"/>
<feature type="transmembrane region" description="Helical" evidence="1">
    <location>
        <begin position="12"/>
        <end position="29"/>
    </location>
</feature>
<reference evidence="2 3" key="1">
    <citation type="submission" date="2019-08" db="EMBL/GenBank/DDBJ databases">
        <title>Deep-cultivation of Planctomycetes and their phenomic and genomic characterization uncovers novel biology.</title>
        <authorList>
            <person name="Wiegand S."/>
            <person name="Jogler M."/>
            <person name="Boedeker C."/>
            <person name="Pinto D."/>
            <person name="Vollmers J."/>
            <person name="Rivas-Marin E."/>
            <person name="Kohn T."/>
            <person name="Peeters S.H."/>
            <person name="Heuer A."/>
            <person name="Rast P."/>
            <person name="Oberbeckmann S."/>
            <person name="Bunk B."/>
            <person name="Jeske O."/>
            <person name="Meyerdierks A."/>
            <person name="Storesund J.E."/>
            <person name="Kallscheuer N."/>
            <person name="Luecker S."/>
            <person name="Lage O.M."/>
            <person name="Pohl T."/>
            <person name="Merkel B.J."/>
            <person name="Hornburger P."/>
            <person name="Mueller R.-W."/>
            <person name="Bruemmer F."/>
            <person name="Labrenz M."/>
            <person name="Spormann A.M."/>
            <person name="Op Den Camp H."/>
            <person name="Overmann J."/>
            <person name="Amann R."/>
            <person name="Jetten M.S.M."/>
            <person name="Mascher T."/>
            <person name="Medema M.H."/>
            <person name="Devos D.P."/>
            <person name="Kaster A.-K."/>
            <person name="Ovreas L."/>
            <person name="Rohde M."/>
            <person name="Galperin M.Y."/>
            <person name="Jogler C."/>
        </authorList>
    </citation>
    <scope>NUCLEOTIDE SEQUENCE [LARGE SCALE GENOMIC DNA]</scope>
    <source>
        <strain evidence="2 3">LF1</strain>
    </source>
</reference>
<dbReference type="Gene3D" id="1.10.472.150">
    <property type="entry name" value="Glucose-regulated metallo-peptidase M90, N-terminal domain"/>
    <property type="match status" value="1"/>
</dbReference>
<dbReference type="Pfam" id="PF06167">
    <property type="entry name" value="Peptidase_M90"/>
    <property type="match status" value="1"/>
</dbReference>
<protein>
    <recommendedName>
        <fullName evidence="4">Protein MtfA</fullName>
    </recommendedName>
</protein>
<dbReference type="GO" id="GO:0008237">
    <property type="term" value="F:metallopeptidase activity"/>
    <property type="evidence" value="ECO:0007669"/>
    <property type="project" value="InterPro"/>
</dbReference>
<dbReference type="SUPFAM" id="SSF55486">
    <property type="entry name" value="Metalloproteases ('zincins'), catalytic domain"/>
    <property type="match status" value="1"/>
</dbReference>